<keyword evidence="1 2" id="KW-0238">DNA-binding</keyword>
<sequence>MLDIRIQNGLLELLKQKPLNDITTKDIIESAEASRKTFYTYYKDKRDLLMEIEGAIITDLQEALKEDRKCLTQHSSFPDKEEIFRLSQESFAHTVQVCSDYREVSRILLSPNGDINLLTRITYSEFMHRGKLLFYFNSQHPSTNVHPSPIPVDYLFEIYTGTLTNIIVHWVRSDDRISTSALREIMGYAQTHSPVELIYLTNFDEQADPDQPSTTSTPNRKKSGQSPLPLLKHMGFGCWPLF</sequence>
<dbReference type="InterPro" id="IPR001647">
    <property type="entry name" value="HTH_TetR"/>
</dbReference>
<organism evidence="5 6">
    <name type="scientific">Limosilactobacillus fermentum</name>
    <name type="common">Lactobacillus fermentum</name>
    <dbReference type="NCBI Taxonomy" id="1613"/>
    <lineage>
        <taxon>Bacteria</taxon>
        <taxon>Bacillati</taxon>
        <taxon>Bacillota</taxon>
        <taxon>Bacilli</taxon>
        <taxon>Lactobacillales</taxon>
        <taxon>Lactobacillaceae</taxon>
        <taxon>Limosilactobacillus</taxon>
    </lineage>
</organism>
<dbReference type="RefSeq" id="WP_234446756.1">
    <property type="nucleotide sequence ID" value="NZ_CP050919.1"/>
</dbReference>
<gene>
    <name evidence="5" type="ORF">HCY95_01545</name>
</gene>
<dbReference type="InterPro" id="IPR009057">
    <property type="entry name" value="Homeodomain-like_sf"/>
</dbReference>
<evidence type="ECO:0000313" key="5">
    <source>
        <dbReference type="EMBL" id="QIX59105.1"/>
    </source>
</evidence>
<protein>
    <recommendedName>
        <fullName evidence="4">HTH tetR-type domain-containing protein</fullName>
    </recommendedName>
</protein>
<dbReference type="Gene3D" id="1.10.357.10">
    <property type="entry name" value="Tetracycline Repressor, domain 2"/>
    <property type="match status" value="1"/>
</dbReference>
<dbReference type="EMBL" id="CP050919">
    <property type="protein sequence ID" value="QIX59105.1"/>
    <property type="molecule type" value="Genomic_DNA"/>
</dbReference>
<dbReference type="SUPFAM" id="SSF46689">
    <property type="entry name" value="Homeodomain-like"/>
    <property type="match status" value="1"/>
</dbReference>
<evidence type="ECO:0000259" key="4">
    <source>
        <dbReference type="PROSITE" id="PS50977"/>
    </source>
</evidence>
<dbReference type="Pfam" id="PF00440">
    <property type="entry name" value="TetR_N"/>
    <property type="match status" value="1"/>
</dbReference>
<name>A0AAJ4GF85_LIMFE</name>
<evidence type="ECO:0000256" key="3">
    <source>
        <dbReference type="SAM" id="MobiDB-lite"/>
    </source>
</evidence>
<accession>A0AAJ4GF85</accession>
<dbReference type="AlphaFoldDB" id="A0AAJ4GF85"/>
<dbReference type="Proteomes" id="UP000503169">
    <property type="component" value="Chromosome"/>
</dbReference>
<dbReference type="InterPro" id="IPR050624">
    <property type="entry name" value="HTH-type_Tx_Regulator"/>
</dbReference>
<dbReference type="PANTHER" id="PTHR43479">
    <property type="entry name" value="ACREF/ENVCD OPERON REPRESSOR-RELATED"/>
    <property type="match status" value="1"/>
</dbReference>
<evidence type="ECO:0000256" key="1">
    <source>
        <dbReference type="ARBA" id="ARBA00023125"/>
    </source>
</evidence>
<reference evidence="5 6" key="1">
    <citation type="submission" date="2020-04" db="EMBL/GenBank/DDBJ databases">
        <title>Novel strain L. Fermentum HFD1 producer antibacterial peptides.</title>
        <authorList>
            <person name="Ozhegov G.D."/>
            <person name="Pavlova A.S."/>
            <person name="Zhuravleva D.E."/>
            <person name="Gogoleva N.V."/>
            <person name="Shagimardanova E.I."/>
            <person name="Markelova M.I."/>
            <person name="Yarullina D.R."/>
            <person name="Kayumov A.R."/>
        </authorList>
    </citation>
    <scope>NUCLEOTIDE SEQUENCE [LARGE SCALE GENOMIC DNA]</scope>
    <source>
        <strain evidence="5 6">HFD1</strain>
    </source>
</reference>
<feature type="region of interest" description="Disordered" evidence="3">
    <location>
        <begin position="208"/>
        <end position="228"/>
    </location>
</feature>
<dbReference type="GO" id="GO:0003677">
    <property type="term" value="F:DNA binding"/>
    <property type="evidence" value="ECO:0007669"/>
    <property type="project" value="UniProtKB-UniRule"/>
</dbReference>
<feature type="domain" description="HTH tetR-type" evidence="4">
    <location>
        <begin position="1"/>
        <end position="60"/>
    </location>
</feature>
<dbReference type="PROSITE" id="PS50977">
    <property type="entry name" value="HTH_TETR_2"/>
    <property type="match status" value="1"/>
</dbReference>
<feature type="DNA-binding region" description="H-T-H motif" evidence="2">
    <location>
        <begin position="23"/>
        <end position="42"/>
    </location>
</feature>
<evidence type="ECO:0000256" key="2">
    <source>
        <dbReference type="PROSITE-ProRule" id="PRU00335"/>
    </source>
</evidence>
<dbReference type="PANTHER" id="PTHR43479:SF7">
    <property type="entry name" value="TETR-FAMILY TRANSCRIPTIONAL REGULATOR"/>
    <property type="match status" value="1"/>
</dbReference>
<proteinExistence type="predicted"/>
<evidence type="ECO:0000313" key="6">
    <source>
        <dbReference type="Proteomes" id="UP000503169"/>
    </source>
</evidence>